<comment type="caution">
    <text evidence="1">The sequence shown here is derived from an EMBL/GenBank/DDBJ whole genome shotgun (WGS) entry which is preliminary data.</text>
</comment>
<proteinExistence type="predicted"/>
<organism evidence="1">
    <name type="scientific">marine sediment metagenome</name>
    <dbReference type="NCBI Taxonomy" id="412755"/>
    <lineage>
        <taxon>unclassified sequences</taxon>
        <taxon>metagenomes</taxon>
        <taxon>ecological metagenomes</taxon>
    </lineage>
</organism>
<dbReference type="EMBL" id="BART01009571">
    <property type="protein sequence ID" value="GAG78136.1"/>
    <property type="molecule type" value="Genomic_DNA"/>
</dbReference>
<protein>
    <submittedName>
        <fullName evidence="1">Uncharacterized protein</fullName>
    </submittedName>
</protein>
<evidence type="ECO:0000313" key="1">
    <source>
        <dbReference type="EMBL" id="GAG78136.1"/>
    </source>
</evidence>
<accession>X1C182</accession>
<name>X1C182_9ZZZZ</name>
<gene>
    <name evidence="1" type="ORF">S01H4_21169</name>
</gene>
<dbReference type="AlphaFoldDB" id="X1C182"/>
<sequence>MLTVQKNGIIAAKTIINFVIKEIFVSSSQLSFLKVVKRHAKEAKLKIEITGVMIGNTNIKRI</sequence>
<reference evidence="1" key="1">
    <citation type="journal article" date="2014" name="Front. Microbiol.">
        <title>High frequency of phylogenetically diverse reductive dehalogenase-homologous genes in deep subseafloor sedimentary metagenomes.</title>
        <authorList>
            <person name="Kawai M."/>
            <person name="Futagami T."/>
            <person name="Toyoda A."/>
            <person name="Takaki Y."/>
            <person name="Nishi S."/>
            <person name="Hori S."/>
            <person name="Arai W."/>
            <person name="Tsubouchi T."/>
            <person name="Morono Y."/>
            <person name="Uchiyama I."/>
            <person name="Ito T."/>
            <person name="Fujiyama A."/>
            <person name="Inagaki F."/>
            <person name="Takami H."/>
        </authorList>
    </citation>
    <scope>NUCLEOTIDE SEQUENCE</scope>
    <source>
        <strain evidence="1">Expedition CK06-06</strain>
    </source>
</reference>